<proteinExistence type="predicted"/>
<accession>A0ABM7GIC4</accession>
<dbReference type="EMBL" id="AP019416">
    <property type="protein sequence ID" value="BBI51686.1"/>
    <property type="molecule type" value="Genomic_DNA"/>
</dbReference>
<keyword evidence="2" id="KW-1185">Reference proteome</keyword>
<dbReference type="Proteomes" id="UP000289555">
    <property type="component" value="Chromosome"/>
</dbReference>
<reference evidence="2" key="1">
    <citation type="journal article" date="2019" name="Microbiol. Resour. Announc.">
        <title>Complete Genome Sequence of Halomonas olivaria, a Moderately Halophilic Bacterium Isolated from Olive Processing Effluents, Obtained by Nanopore Sequencing.</title>
        <authorList>
            <person name="Nagata S."/>
            <person name="Ii K.M."/>
            <person name="Tsukimi T."/>
            <person name="Miura M.C."/>
            <person name="Galipon J."/>
            <person name="Arakawa K."/>
        </authorList>
    </citation>
    <scope>NUCLEOTIDE SEQUENCE [LARGE SCALE GENOMIC DNA]</scope>
    <source>
        <strain evidence="2">TYRC17</strain>
    </source>
</reference>
<organism evidence="1 2">
    <name type="scientific">Vreelandella olivaria</name>
    <dbReference type="NCBI Taxonomy" id="390919"/>
    <lineage>
        <taxon>Bacteria</taxon>
        <taxon>Pseudomonadati</taxon>
        <taxon>Pseudomonadota</taxon>
        <taxon>Gammaproteobacteria</taxon>
        <taxon>Oceanospirillales</taxon>
        <taxon>Halomonadaceae</taxon>
        <taxon>Vreelandella</taxon>
    </lineage>
</organism>
<name>A0ABM7GIC4_9GAMM</name>
<evidence type="ECO:0000313" key="1">
    <source>
        <dbReference type="EMBL" id="BBI51686.1"/>
    </source>
</evidence>
<gene>
    <name evidence="1" type="ORF">HORIV_41070</name>
</gene>
<protein>
    <submittedName>
        <fullName evidence="1">Uncharacterized protein</fullName>
    </submittedName>
</protein>
<evidence type="ECO:0000313" key="2">
    <source>
        <dbReference type="Proteomes" id="UP000289555"/>
    </source>
</evidence>
<sequence length="45" mass="5003">MGLGLPRLNLDQITGCHMGNAQRLGGKVVDDFKQRKIQRLLNLAL</sequence>